<dbReference type="EMBL" id="CAJNOG010000726">
    <property type="protein sequence ID" value="CAF1344908.1"/>
    <property type="molecule type" value="Genomic_DNA"/>
</dbReference>
<gene>
    <name evidence="2" type="ORF">JYZ213_LOCUS34706</name>
    <name evidence="3" type="ORF">OXD698_LOCUS21445</name>
</gene>
<accession>A0A815GZ86</accession>
<organism evidence="2 4">
    <name type="scientific">Adineta steineri</name>
    <dbReference type="NCBI Taxonomy" id="433720"/>
    <lineage>
        <taxon>Eukaryota</taxon>
        <taxon>Metazoa</taxon>
        <taxon>Spiralia</taxon>
        <taxon>Gnathifera</taxon>
        <taxon>Rotifera</taxon>
        <taxon>Eurotatoria</taxon>
        <taxon>Bdelloidea</taxon>
        <taxon>Adinetida</taxon>
        <taxon>Adinetidae</taxon>
        <taxon>Adineta</taxon>
    </lineage>
</organism>
<evidence type="ECO:0000313" key="4">
    <source>
        <dbReference type="Proteomes" id="UP000663845"/>
    </source>
</evidence>
<dbReference type="Proteomes" id="UP000663845">
    <property type="component" value="Unassembled WGS sequence"/>
</dbReference>
<name>A0A815GZ86_9BILA</name>
<feature type="region of interest" description="Disordered" evidence="1">
    <location>
        <begin position="174"/>
        <end position="198"/>
    </location>
</feature>
<reference evidence="2" key="1">
    <citation type="submission" date="2021-02" db="EMBL/GenBank/DDBJ databases">
        <authorList>
            <person name="Nowell W R."/>
        </authorList>
    </citation>
    <scope>NUCLEOTIDE SEQUENCE</scope>
</reference>
<sequence length="235" mass="27561">MSAITFLGFTLLRSAAERELNNLFDNCKTILHDQKSKLSDDITKWTDKLIRDIQRHADIQKKILEQAYEHRISHLDDNCENFIRIVRECEDSSDTDSVQRLLNLCHSLKFELGILKHSEQSVDFIHLVPEESANVNLKELQIFDRKNHRLEKNPIKENNYRINDSKRKDFNSISKTTSTKTEQIPAKPPTMNTNNTLNKTNDNISEKCPLCYMIFPLIMTIHDRHEHVQDHYSDD</sequence>
<protein>
    <submittedName>
        <fullName evidence="2">Uncharacterized protein</fullName>
    </submittedName>
</protein>
<comment type="caution">
    <text evidence="2">The sequence shown here is derived from an EMBL/GenBank/DDBJ whole genome shotgun (WGS) entry which is preliminary data.</text>
</comment>
<dbReference type="Proteomes" id="UP000663844">
    <property type="component" value="Unassembled WGS sequence"/>
</dbReference>
<evidence type="ECO:0000313" key="2">
    <source>
        <dbReference type="EMBL" id="CAF1344908.1"/>
    </source>
</evidence>
<dbReference type="AlphaFoldDB" id="A0A815GZ86"/>
<evidence type="ECO:0000256" key="1">
    <source>
        <dbReference type="SAM" id="MobiDB-lite"/>
    </source>
</evidence>
<dbReference type="EMBL" id="CAJOAZ010001765">
    <property type="protein sequence ID" value="CAF3854296.1"/>
    <property type="molecule type" value="Genomic_DNA"/>
</dbReference>
<evidence type="ECO:0000313" key="3">
    <source>
        <dbReference type="EMBL" id="CAF3854296.1"/>
    </source>
</evidence>
<proteinExistence type="predicted"/>